<protein>
    <submittedName>
        <fullName evidence="1">Uncharacterized protein</fullName>
    </submittedName>
</protein>
<dbReference type="Proteomes" id="UP000499080">
    <property type="component" value="Unassembled WGS sequence"/>
</dbReference>
<dbReference type="EMBL" id="BGPR01115867">
    <property type="protein sequence ID" value="GBN05315.1"/>
    <property type="molecule type" value="Genomic_DNA"/>
</dbReference>
<name>A0A4Y2KSJ5_ARAVE</name>
<keyword evidence="2" id="KW-1185">Reference proteome</keyword>
<accession>A0A4Y2KSJ5</accession>
<comment type="caution">
    <text evidence="1">The sequence shown here is derived from an EMBL/GenBank/DDBJ whole genome shotgun (WGS) entry which is preliminary data.</text>
</comment>
<dbReference type="AlphaFoldDB" id="A0A4Y2KSJ5"/>
<proteinExistence type="predicted"/>
<reference evidence="1 2" key="1">
    <citation type="journal article" date="2019" name="Sci. Rep.">
        <title>Orb-weaving spider Araneus ventricosus genome elucidates the spidroin gene catalogue.</title>
        <authorList>
            <person name="Kono N."/>
            <person name="Nakamura H."/>
            <person name="Ohtoshi R."/>
            <person name="Moran D.A.P."/>
            <person name="Shinohara A."/>
            <person name="Yoshida Y."/>
            <person name="Fujiwara M."/>
            <person name="Mori M."/>
            <person name="Tomita M."/>
            <person name="Arakawa K."/>
        </authorList>
    </citation>
    <scope>NUCLEOTIDE SEQUENCE [LARGE SCALE GENOMIC DNA]</scope>
</reference>
<feature type="non-terminal residue" evidence="1">
    <location>
        <position position="132"/>
    </location>
</feature>
<sequence length="132" mass="15252">MHSRQIRFHYRSFFFPFLFFEHKCPLVYQMLPKNTITPPILKEYLLFAENRVVRAHRVSPELGDGRSVELVDLLPQLQVLPLVFEAVFVAVEANVEGEDLAVLNLVDASARVADAARPDRHVRLRINIVRKC</sequence>
<evidence type="ECO:0000313" key="1">
    <source>
        <dbReference type="EMBL" id="GBN05315.1"/>
    </source>
</evidence>
<evidence type="ECO:0000313" key="2">
    <source>
        <dbReference type="Proteomes" id="UP000499080"/>
    </source>
</evidence>
<organism evidence="1 2">
    <name type="scientific">Araneus ventricosus</name>
    <name type="common">Orbweaver spider</name>
    <name type="synonym">Epeira ventricosa</name>
    <dbReference type="NCBI Taxonomy" id="182803"/>
    <lineage>
        <taxon>Eukaryota</taxon>
        <taxon>Metazoa</taxon>
        <taxon>Ecdysozoa</taxon>
        <taxon>Arthropoda</taxon>
        <taxon>Chelicerata</taxon>
        <taxon>Arachnida</taxon>
        <taxon>Araneae</taxon>
        <taxon>Araneomorphae</taxon>
        <taxon>Entelegynae</taxon>
        <taxon>Araneoidea</taxon>
        <taxon>Araneidae</taxon>
        <taxon>Araneus</taxon>
    </lineage>
</organism>
<gene>
    <name evidence="1" type="ORF">AVEN_30770_1</name>
</gene>